<sequence length="1278" mass="142540">MTLEEYRRKRTGGSVSPKTSAFVEWSRQKREQDEKRHTPLEWALNLLSIGNNITANTTENVMQSLQGKSIPFSEYVGDLFRSFTPEGEKSFRKVFWGDENEEGYKGMFGSGGVKGGSGSFGDKAFRWATGTLADIVLDPTNYVTFGATNAAKAAAGKAAELKMIARSANPIVDTKLFREGFDTRYLAKLKDAGKSKEAIEYAQKWAKDGTFAREYSRYYKEALRKSKDELKVDFLKSLDGKPYNPQGELVNSRIKGWADSYDNSLGKRVDELAAKGDYSRYKGIKGARTEKGLSTIVGNESETLRKALIDKTNAKRTFLRENSDSISRAASEAVRRKLRGEKDALSGITNPAIRDLFSGDKGLLSHLENSDLFSKVNLAEWENPLLGLDHAGESAFKLFRKELNTGTHEGFNNAAKQWDAFKASLGSKQIALGKKGTTYSDAWWSLMNNSVIGKTRRLLGFTNPYETMLKIKERDAAESMEYSIQKSVKGIQERLSEFSDEDKLEYVFLKSLKERIGQKEKYSGMDFKTFIRATAEKVKATTGQAIDVSDESLEALSRIDEEVSGVFKSLKESEDVWAALGYSNEIQELPDYLTFISQGGKPAPVGPGKKIGTQAQAFTKTKKKGLYRSISEQATALRDIVDMPDDQIAQLFQDNVTNTNLNLDEILASRAIQHYKLSKRVDMIESFKPFGMRVDEITVPSQHVDPFSLDHTKGEGFIAYTDESAESLKAARKEGRAMQGNMASDEYAGLMGLESVDDPYFDGYLFDEGVASIIDRTIKFSSNDPDIQALQNVFSGFTHLWKTTVTSNPGFHLRNFYSNMVTLFQQHGLDAIDGDTAKDAAIATLSSLNGVKKAAEQLGLSEAVVRQALGKTYGSHTLGELTEYARKKGIISMTFGGRDTKEAVVDLLGTGKKGALDTVGKVSRDVGSHIESFAKMDSFLIGAKKMVNKGGEITPTMLEYAKNESKKWFIDYEDLTAFEKDTMKKVFPFYTWLRRNISNQVGQIVAVENWPSMALPQKLIRSFKDTSIDMAKMPGYMREEGAVPVGRDDDDNIIFMYPQLPMNDLNKLPFRSGSTLKETLGNSFDAFMNTMIDSAHPFLKAGLSLYDYVNKDDRDRRKKETSGTAEDMALAVTDSVLRLFGETATERGENGRLMVDSDVLETIRALAPQIRTIDRLLSGPISATKVLSLDTEVLISEVAARDTKADKTRALWNALSFYAGIRGTSVDENEERYRRAQGIYYGALDEKSKAEKKSSGYTSRSLKNRKQMEKTYRRLRIL</sequence>
<dbReference type="AlphaFoldDB" id="A0A644SYC7"/>
<name>A0A644SYC7_9ZZZZ</name>
<feature type="compositionally biased region" description="Basic and acidic residues" evidence="1">
    <location>
        <begin position="26"/>
        <end position="36"/>
    </location>
</feature>
<reference evidence="2" key="1">
    <citation type="submission" date="2019-08" db="EMBL/GenBank/DDBJ databases">
        <authorList>
            <person name="Kucharzyk K."/>
            <person name="Murdoch R.W."/>
            <person name="Higgins S."/>
            <person name="Loffler F."/>
        </authorList>
    </citation>
    <scope>NUCLEOTIDE SEQUENCE</scope>
</reference>
<comment type="caution">
    <text evidence="2">The sequence shown here is derived from an EMBL/GenBank/DDBJ whole genome shotgun (WGS) entry which is preliminary data.</text>
</comment>
<evidence type="ECO:0000256" key="1">
    <source>
        <dbReference type="SAM" id="MobiDB-lite"/>
    </source>
</evidence>
<dbReference type="EMBL" id="VSSQ01000010">
    <property type="protein sequence ID" value="MPL59615.1"/>
    <property type="molecule type" value="Genomic_DNA"/>
</dbReference>
<evidence type="ECO:0000313" key="2">
    <source>
        <dbReference type="EMBL" id="MPL59615.1"/>
    </source>
</evidence>
<protein>
    <recommendedName>
        <fullName evidence="3">Large polyvalent protein associated domain-containing protein</fullName>
    </recommendedName>
</protein>
<evidence type="ECO:0008006" key="3">
    <source>
        <dbReference type="Google" id="ProtNLM"/>
    </source>
</evidence>
<organism evidence="2">
    <name type="scientific">bioreactor metagenome</name>
    <dbReference type="NCBI Taxonomy" id="1076179"/>
    <lineage>
        <taxon>unclassified sequences</taxon>
        <taxon>metagenomes</taxon>
        <taxon>ecological metagenomes</taxon>
    </lineage>
</organism>
<feature type="region of interest" description="Disordered" evidence="1">
    <location>
        <begin position="1"/>
        <end position="36"/>
    </location>
</feature>
<proteinExistence type="predicted"/>
<gene>
    <name evidence="2" type="ORF">SDC9_05169</name>
</gene>
<accession>A0A644SYC7</accession>